<accession>A0A0P7BTR0</accession>
<protein>
    <submittedName>
        <fullName evidence="1">Uncharacterized protein</fullName>
    </submittedName>
</protein>
<reference evidence="1 2" key="1">
    <citation type="submission" date="2015-09" db="EMBL/GenBank/DDBJ databases">
        <title>Draft genome of a European isolate of the apple canker pathogen Neonectria ditissima.</title>
        <authorList>
            <person name="Gomez-Cortecero A."/>
            <person name="Harrison R.J."/>
            <person name="Armitage A.D."/>
        </authorList>
    </citation>
    <scope>NUCLEOTIDE SEQUENCE [LARGE SCALE GENOMIC DNA]</scope>
    <source>
        <strain evidence="1 2">R09/05</strain>
    </source>
</reference>
<keyword evidence="2" id="KW-1185">Reference proteome</keyword>
<comment type="caution">
    <text evidence="1">The sequence shown here is derived from an EMBL/GenBank/DDBJ whole genome shotgun (WGS) entry which is preliminary data.</text>
</comment>
<evidence type="ECO:0000313" key="2">
    <source>
        <dbReference type="Proteomes" id="UP000050424"/>
    </source>
</evidence>
<dbReference type="EMBL" id="LKCW01000014">
    <property type="protein sequence ID" value="KPM44858.1"/>
    <property type="molecule type" value="Genomic_DNA"/>
</dbReference>
<organism evidence="1 2">
    <name type="scientific">Neonectria ditissima</name>
    <dbReference type="NCBI Taxonomy" id="78410"/>
    <lineage>
        <taxon>Eukaryota</taxon>
        <taxon>Fungi</taxon>
        <taxon>Dikarya</taxon>
        <taxon>Ascomycota</taxon>
        <taxon>Pezizomycotina</taxon>
        <taxon>Sordariomycetes</taxon>
        <taxon>Hypocreomycetidae</taxon>
        <taxon>Hypocreales</taxon>
        <taxon>Nectriaceae</taxon>
        <taxon>Neonectria</taxon>
    </lineage>
</organism>
<dbReference type="AlphaFoldDB" id="A0A0P7BTR0"/>
<dbReference type="Proteomes" id="UP000050424">
    <property type="component" value="Unassembled WGS sequence"/>
</dbReference>
<gene>
    <name evidence="1" type="ORF">AK830_g1740</name>
</gene>
<evidence type="ECO:0000313" key="1">
    <source>
        <dbReference type="EMBL" id="KPM44858.1"/>
    </source>
</evidence>
<sequence>MLHSSLEGAQNKELLPPNAAKTRFSLSAVRARQTHYLSASPITHALRIVVTLRLVCAHLSRTTAPGSSAATTRFRATITAIAD</sequence>
<proteinExistence type="predicted"/>
<name>A0A0P7BTR0_9HYPO</name>